<dbReference type="EMBL" id="VFMJ01000001">
    <property type="protein sequence ID" value="TQI83631.1"/>
    <property type="molecule type" value="Genomic_DNA"/>
</dbReference>
<evidence type="ECO:0000313" key="1">
    <source>
        <dbReference type="EMBL" id="SAY43931.1"/>
    </source>
</evidence>
<sequence>MFYIMFFFDIYLDILRSWSKINLSEKILGTVSRMAMMHYKYILR</sequence>
<reference evidence="1" key="1">
    <citation type="submission" date="2016-05" db="EMBL/GenBank/DDBJ databases">
        <authorList>
            <person name="Cock P.J.A."/>
            <person name="Cock P.J.A."/>
        </authorList>
    </citation>
    <scope>NUCLEOTIDE SEQUENCE</scope>
    <source>
        <strain evidence="1">PWN146_assembly</strain>
    </source>
</reference>
<accession>A0A1C3HFV7</accession>
<dbReference type="AlphaFoldDB" id="A0A1C3HFV7"/>
<reference evidence="2 3" key="3">
    <citation type="submission" date="2019-07" db="EMBL/GenBank/DDBJ databases">
        <title>Investigation of anaerobic lignin degradation for improved lignocellulosic biofuels.</title>
        <authorList>
            <person name="Deangelis K.PhD."/>
        </authorList>
    </citation>
    <scope>NUCLEOTIDE SEQUENCE [LARGE SCALE GENOMIC DNA]</scope>
    <source>
        <strain evidence="2 3">106R</strain>
    </source>
</reference>
<evidence type="ECO:0000313" key="2">
    <source>
        <dbReference type="EMBL" id="TQI83631.1"/>
    </source>
</evidence>
<proteinExistence type="predicted"/>
<organism evidence="1">
    <name type="scientific">Serratia marcescens</name>
    <dbReference type="NCBI Taxonomy" id="615"/>
    <lineage>
        <taxon>Bacteria</taxon>
        <taxon>Pseudomonadati</taxon>
        <taxon>Pseudomonadota</taxon>
        <taxon>Gammaproteobacteria</taxon>
        <taxon>Enterobacterales</taxon>
        <taxon>Yersiniaceae</taxon>
        <taxon>Serratia</taxon>
    </lineage>
</organism>
<evidence type="ECO:0000313" key="3">
    <source>
        <dbReference type="Proteomes" id="UP000320710"/>
    </source>
</evidence>
<name>A0A1C3HFV7_SERMA</name>
<dbReference type="EMBL" id="LT575490">
    <property type="protein sequence ID" value="SAY43931.1"/>
    <property type="molecule type" value="Genomic_DNA"/>
</dbReference>
<reference evidence="2 3" key="2">
    <citation type="submission" date="2019-06" db="EMBL/GenBank/DDBJ databases">
        <authorList>
            <person name="Deangelis K."/>
            <person name="Huntemann M."/>
            <person name="Clum A."/>
            <person name="Pillay M."/>
            <person name="Palaniappan K."/>
            <person name="Varghese N."/>
            <person name="Mikhailova N."/>
            <person name="Stamatis D."/>
            <person name="Reddy T."/>
            <person name="Daum C."/>
            <person name="Shapiro N."/>
            <person name="Ivanova N."/>
            <person name="Kyrpides N."/>
            <person name="Woyke T."/>
        </authorList>
    </citation>
    <scope>NUCLEOTIDE SEQUENCE [LARGE SCALE GENOMIC DNA]</scope>
    <source>
        <strain evidence="2 3">106R</strain>
    </source>
</reference>
<dbReference type="Proteomes" id="UP000320710">
    <property type="component" value="Unassembled WGS sequence"/>
</dbReference>
<gene>
    <name evidence="2" type="ORF">FHU12_1120</name>
    <name evidence="1" type="ORF">PWN146_02624</name>
</gene>
<protein>
    <submittedName>
        <fullName evidence="1">Uncharacterized protein</fullName>
    </submittedName>
</protein>